<feature type="region of interest" description="Disordered" evidence="1">
    <location>
        <begin position="344"/>
        <end position="398"/>
    </location>
</feature>
<evidence type="ECO:0000313" key="3">
    <source>
        <dbReference type="Proteomes" id="UP001215598"/>
    </source>
</evidence>
<comment type="caution">
    <text evidence="2">The sequence shown here is derived from an EMBL/GenBank/DDBJ whole genome shotgun (WGS) entry which is preliminary data.</text>
</comment>
<dbReference type="Proteomes" id="UP001215598">
    <property type="component" value="Unassembled WGS sequence"/>
</dbReference>
<organism evidence="2 3">
    <name type="scientific">Mycena metata</name>
    <dbReference type="NCBI Taxonomy" id="1033252"/>
    <lineage>
        <taxon>Eukaryota</taxon>
        <taxon>Fungi</taxon>
        <taxon>Dikarya</taxon>
        <taxon>Basidiomycota</taxon>
        <taxon>Agaricomycotina</taxon>
        <taxon>Agaricomycetes</taxon>
        <taxon>Agaricomycetidae</taxon>
        <taxon>Agaricales</taxon>
        <taxon>Marasmiineae</taxon>
        <taxon>Mycenaceae</taxon>
        <taxon>Mycena</taxon>
    </lineage>
</organism>
<dbReference type="AlphaFoldDB" id="A0AAD7P3A8"/>
<proteinExistence type="predicted"/>
<evidence type="ECO:0000313" key="2">
    <source>
        <dbReference type="EMBL" id="KAJ7786030.1"/>
    </source>
</evidence>
<accession>A0AAD7P3A8</accession>
<reference evidence="2" key="1">
    <citation type="submission" date="2023-03" db="EMBL/GenBank/DDBJ databases">
        <title>Massive genome expansion in bonnet fungi (Mycena s.s.) driven by repeated elements and novel gene families across ecological guilds.</title>
        <authorList>
            <consortium name="Lawrence Berkeley National Laboratory"/>
            <person name="Harder C.B."/>
            <person name="Miyauchi S."/>
            <person name="Viragh M."/>
            <person name="Kuo A."/>
            <person name="Thoen E."/>
            <person name="Andreopoulos B."/>
            <person name="Lu D."/>
            <person name="Skrede I."/>
            <person name="Drula E."/>
            <person name="Henrissat B."/>
            <person name="Morin E."/>
            <person name="Kohler A."/>
            <person name="Barry K."/>
            <person name="LaButti K."/>
            <person name="Morin E."/>
            <person name="Salamov A."/>
            <person name="Lipzen A."/>
            <person name="Mereny Z."/>
            <person name="Hegedus B."/>
            <person name="Baldrian P."/>
            <person name="Stursova M."/>
            <person name="Weitz H."/>
            <person name="Taylor A."/>
            <person name="Grigoriev I.V."/>
            <person name="Nagy L.G."/>
            <person name="Martin F."/>
            <person name="Kauserud H."/>
        </authorList>
    </citation>
    <scope>NUCLEOTIDE SEQUENCE</scope>
    <source>
        <strain evidence="2">CBHHK182m</strain>
    </source>
</reference>
<keyword evidence="3" id="KW-1185">Reference proteome</keyword>
<gene>
    <name evidence="2" type="ORF">B0H16DRAFT_1355113</name>
</gene>
<feature type="region of interest" description="Disordered" evidence="1">
    <location>
        <begin position="274"/>
        <end position="295"/>
    </location>
</feature>
<evidence type="ECO:0000256" key="1">
    <source>
        <dbReference type="SAM" id="MobiDB-lite"/>
    </source>
</evidence>
<name>A0AAD7P3A8_9AGAR</name>
<sequence length="398" mass="43726">MDFAPHVPEISVSLAPEETMVVEPYSPFNWATIHTTGDDDGFRPVHLTPPPSSTSAKFIRQLSPLRPSDSPVTGLGLERERFEALLKASKERNSAVGAKKGNDLRKEIALKAHGKKQVERRALFLSKVLAPPSPTATLLPKTPPDSPAIFNYTLPSPGLVSPLALFESLNENPAYGPLSYFREPWVEQVDFRLPANLRKAKAEITPKSTPHAKPAKPIPSLDQISARLSSNGHVHAPSAEAAERKQRLPAFLAQSRKPAPRLTIGVGRLRMPVRTTPDKADNLPKMPPRSPCYPLSPNLQVTTLVVPRTSSMSPTELSESNLLALNLGDNAREKRAKDMLSTLRKRTRPSENGRLSEGPMQNDVLDRKHWKRRSAPAELSSRARSGFEHPVLAMPGGF</sequence>
<dbReference type="EMBL" id="JARKIB010000001">
    <property type="protein sequence ID" value="KAJ7786030.1"/>
    <property type="molecule type" value="Genomic_DNA"/>
</dbReference>
<protein>
    <submittedName>
        <fullName evidence="2">Uncharacterized protein</fullName>
    </submittedName>
</protein>